<dbReference type="EMBL" id="JAKELO010000002">
    <property type="protein sequence ID" value="MDE4908405.1"/>
    <property type="molecule type" value="Genomic_DNA"/>
</dbReference>
<dbReference type="CDD" id="cd03294">
    <property type="entry name" value="ABC_Pro_Gly_Betaine"/>
    <property type="match status" value="1"/>
</dbReference>
<feature type="domain" description="CBS" evidence="9">
    <location>
        <begin position="290"/>
        <end position="346"/>
    </location>
</feature>
<dbReference type="NCBIfam" id="TIGR01186">
    <property type="entry name" value="proV"/>
    <property type="match status" value="1"/>
</dbReference>
<dbReference type="PROSITE" id="PS50893">
    <property type="entry name" value="ABC_TRANSPORTER_2"/>
    <property type="match status" value="1"/>
</dbReference>
<evidence type="ECO:0000256" key="3">
    <source>
        <dbReference type="ARBA" id="ARBA00022741"/>
    </source>
</evidence>
<evidence type="ECO:0000259" key="9">
    <source>
        <dbReference type="PROSITE" id="PS51371"/>
    </source>
</evidence>
<keyword evidence="5" id="KW-0029">Amino-acid transport</keyword>
<keyword evidence="11" id="KW-1185">Reference proteome</keyword>
<evidence type="ECO:0000313" key="11">
    <source>
        <dbReference type="Proteomes" id="UP001143747"/>
    </source>
</evidence>
<evidence type="ECO:0000313" key="10">
    <source>
        <dbReference type="EMBL" id="MDE4908405.1"/>
    </source>
</evidence>
<feature type="domain" description="ABC transporter" evidence="8">
    <location>
        <begin position="32"/>
        <end position="275"/>
    </location>
</feature>
<evidence type="ECO:0000256" key="5">
    <source>
        <dbReference type="ARBA" id="ARBA00022970"/>
    </source>
</evidence>
<dbReference type="Pfam" id="PF00005">
    <property type="entry name" value="ABC_tran"/>
    <property type="match status" value="1"/>
</dbReference>
<dbReference type="AlphaFoldDB" id="A0A9Q4KQE4"/>
<dbReference type="InterPro" id="IPR003439">
    <property type="entry name" value="ABC_transporter-like_ATP-bd"/>
</dbReference>
<dbReference type="GO" id="GO:0016887">
    <property type="term" value="F:ATP hydrolysis activity"/>
    <property type="evidence" value="ECO:0007669"/>
    <property type="project" value="InterPro"/>
</dbReference>
<dbReference type="PROSITE" id="PS51371">
    <property type="entry name" value="CBS"/>
    <property type="match status" value="2"/>
</dbReference>
<dbReference type="PANTHER" id="PTHR43869:SF1">
    <property type="entry name" value="GLYCINE BETAINE_PROLINE BETAINE TRANSPORT SYSTEM ATP-BINDING PROTEIN PROV"/>
    <property type="match status" value="1"/>
</dbReference>
<protein>
    <submittedName>
        <fullName evidence="10">Glycine betaine/L-proline ABC transporter ATP-binding protein</fullName>
    </submittedName>
</protein>
<dbReference type="InterPro" id="IPR027417">
    <property type="entry name" value="P-loop_NTPase"/>
</dbReference>
<dbReference type="InterPro" id="IPR051921">
    <property type="entry name" value="ABC_osmolyte_uptake_ATP-bind"/>
</dbReference>
<dbReference type="InterPro" id="IPR005892">
    <property type="entry name" value="Gly-betaine_transp_ATP-bd"/>
</dbReference>
<reference evidence="10" key="1">
    <citation type="submission" date="2022-01" db="EMBL/GenBank/DDBJ databases">
        <title>Draft genome of Methanogenium marinum DSM 15558.</title>
        <authorList>
            <person name="Chen S.-C."/>
            <person name="You Y.-T."/>
        </authorList>
    </citation>
    <scope>NUCLEOTIDE SEQUENCE</scope>
    <source>
        <strain evidence="10">DSM 15558</strain>
    </source>
</reference>
<evidence type="ECO:0000256" key="6">
    <source>
        <dbReference type="ARBA" id="ARBA00023167"/>
    </source>
</evidence>
<dbReference type="FunFam" id="3.40.50.300:FF:000201">
    <property type="entry name" value="Glycine betaine/L-proline ABC transporter ATP-binding protein"/>
    <property type="match status" value="1"/>
</dbReference>
<keyword evidence="4 10" id="KW-0067">ATP-binding</keyword>
<dbReference type="GO" id="GO:0031460">
    <property type="term" value="P:glycine betaine transport"/>
    <property type="evidence" value="ECO:0007669"/>
    <property type="project" value="InterPro"/>
</dbReference>
<organism evidence="10 11">
    <name type="scientific">Methanogenium marinum</name>
    <dbReference type="NCBI Taxonomy" id="348610"/>
    <lineage>
        <taxon>Archaea</taxon>
        <taxon>Methanobacteriati</taxon>
        <taxon>Methanobacteriota</taxon>
        <taxon>Stenosarchaea group</taxon>
        <taxon>Methanomicrobia</taxon>
        <taxon>Methanomicrobiales</taxon>
        <taxon>Methanomicrobiaceae</taxon>
        <taxon>Methanogenium</taxon>
    </lineage>
</organism>
<name>A0A9Q4KQE4_9EURY</name>
<sequence>MEETQEKEIHKNIKVSVRNLTKIFGKRPEEALRLVEKGKKKQEIFEDTQQTVALRSISFDVYEGELFVLMGLSGCGKSTLLRCINRLIEPTSGTVEIDGVNIVEMDEDELRQVRRTKIGMIFQNFALLPHRTILDNVGFGLEIQDMSLSDREKKAREAIDLVGLSGYEESYPSGLSGGMQQRVGLARALASDADILLMDEAFSALDPMIRRDMQDELIELQARLNKTIIFVSHDLDEALKLGDRIALMKDGIIAQLGTAEDLLQNPRCNYVERFVEDVNLSRVLVSKDVMKRPEPLLPPDSGPRNALRLMEEYGISSIFVAGKDRIFRGLVTVDGAVDAKKREIPLRDVMITDTPTVLLDTPAQELMPIMAETAYPVAVLDDVGRIKGLIVRGSLLAGLARLEIEV</sequence>
<dbReference type="PROSITE" id="PS00211">
    <property type="entry name" value="ABC_TRANSPORTER_1"/>
    <property type="match status" value="1"/>
</dbReference>
<dbReference type="GO" id="GO:0006865">
    <property type="term" value="P:amino acid transport"/>
    <property type="evidence" value="ECO:0007669"/>
    <property type="project" value="UniProtKB-KW"/>
</dbReference>
<evidence type="ECO:0000256" key="4">
    <source>
        <dbReference type="ARBA" id="ARBA00022840"/>
    </source>
</evidence>
<evidence type="ECO:0000256" key="2">
    <source>
        <dbReference type="ARBA" id="ARBA00022448"/>
    </source>
</evidence>
<dbReference type="Gene3D" id="3.40.50.300">
    <property type="entry name" value="P-loop containing nucleotide triphosphate hydrolases"/>
    <property type="match status" value="1"/>
</dbReference>
<dbReference type="GO" id="GO:0005524">
    <property type="term" value="F:ATP binding"/>
    <property type="evidence" value="ECO:0007669"/>
    <property type="project" value="UniProtKB-KW"/>
</dbReference>
<feature type="domain" description="CBS" evidence="9">
    <location>
        <begin position="350"/>
        <end position="406"/>
    </location>
</feature>
<dbReference type="Pfam" id="PF00571">
    <property type="entry name" value="CBS"/>
    <property type="match status" value="2"/>
</dbReference>
<comment type="caution">
    <text evidence="10">The sequence shown here is derived from an EMBL/GenBank/DDBJ whole genome shotgun (WGS) entry which is preliminary data.</text>
</comment>
<evidence type="ECO:0000256" key="7">
    <source>
        <dbReference type="PROSITE-ProRule" id="PRU00703"/>
    </source>
</evidence>
<gene>
    <name evidence="10" type="ORF">L0665_07240</name>
</gene>
<dbReference type="Proteomes" id="UP001143747">
    <property type="component" value="Unassembled WGS sequence"/>
</dbReference>
<dbReference type="GO" id="GO:0006950">
    <property type="term" value="P:response to stress"/>
    <property type="evidence" value="ECO:0007669"/>
    <property type="project" value="UniProtKB-ARBA"/>
</dbReference>
<evidence type="ECO:0000256" key="1">
    <source>
        <dbReference type="ARBA" id="ARBA00005417"/>
    </source>
</evidence>
<dbReference type="SUPFAM" id="SSF54631">
    <property type="entry name" value="CBS-domain pair"/>
    <property type="match status" value="1"/>
</dbReference>
<keyword evidence="6" id="KW-0486">Methionine biosynthesis</keyword>
<dbReference type="InterPro" id="IPR003593">
    <property type="entry name" value="AAA+_ATPase"/>
</dbReference>
<dbReference type="InterPro" id="IPR046342">
    <property type="entry name" value="CBS_dom_sf"/>
</dbReference>
<keyword evidence="3" id="KW-0547">Nucleotide-binding</keyword>
<proteinExistence type="inferred from homology"/>
<dbReference type="Gene3D" id="3.10.580.10">
    <property type="entry name" value="CBS-domain"/>
    <property type="match status" value="1"/>
</dbReference>
<dbReference type="PANTHER" id="PTHR43869">
    <property type="entry name" value="GLYCINE BETAINE/PROLINE BETAINE TRANSPORT SYSTEM ATP-BINDING PROTEIN PROV"/>
    <property type="match status" value="1"/>
</dbReference>
<dbReference type="RefSeq" id="WP_274925033.1">
    <property type="nucleotide sequence ID" value="NZ_JAKELO010000002.1"/>
</dbReference>
<dbReference type="InterPro" id="IPR000644">
    <property type="entry name" value="CBS_dom"/>
</dbReference>
<dbReference type="SMART" id="SM00382">
    <property type="entry name" value="AAA"/>
    <property type="match status" value="1"/>
</dbReference>
<evidence type="ECO:0000259" key="8">
    <source>
        <dbReference type="PROSITE" id="PS50893"/>
    </source>
</evidence>
<keyword evidence="7" id="KW-0129">CBS domain</keyword>
<dbReference type="InterPro" id="IPR017871">
    <property type="entry name" value="ABC_transporter-like_CS"/>
</dbReference>
<dbReference type="SUPFAM" id="SSF52540">
    <property type="entry name" value="P-loop containing nucleoside triphosphate hydrolases"/>
    <property type="match status" value="1"/>
</dbReference>
<comment type="similarity">
    <text evidence="1">Belongs to the ABC transporter superfamily.</text>
</comment>
<keyword evidence="2" id="KW-0813">Transport</keyword>
<keyword evidence="6" id="KW-0028">Amino-acid biosynthesis</keyword>
<accession>A0A9Q4KQE4</accession>
<dbReference type="GO" id="GO:0016020">
    <property type="term" value="C:membrane"/>
    <property type="evidence" value="ECO:0007669"/>
    <property type="project" value="InterPro"/>
</dbReference>
<dbReference type="GO" id="GO:0009086">
    <property type="term" value="P:methionine biosynthetic process"/>
    <property type="evidence" value="ECO:0007669"/>
    <property type="project" value="UniProtKB-KW"/>
</dbReference>